<evidence type="ECO:0000256" key="4">
    <source>
        <dbReference type="ARBA" id="ARBA00022989"/>
    </source>
</evidence>
<dbReference type="PANTHER" id="PTHR13414">
    <property type="entry name" value="HUEL-CATION TRANSPORTER"/>
    <property type="match status" value="1"/>
</dbReference>
<comment type="subcellular location">
    <subcellularLocation>
        <location evidence="1">Membrane</location>
        <topology evidence="1">Multi-pass membrane protein</topology>
    </subcellularLocation>
</comment>
<evidence type="ECO:0000313" key="8">
    <source>
        <dbReference type="Proteomes" id="UP000017842"/>
    </source>
</evidence>
<evidence type="ECO:0000256" key="2">
    <source>
        <dbReference type="ARBA" id="ARBA00022448"/>
    </source>
</evidence>
<gene>
    <name evidence="7" type="ORF">MGMO_159c00120</name>
</gene>
<dbReference type="InterPro" id="IPR040177">
    <property type="entry name" value="SLC30A9"/>
</dbReference>
<protein>
    <submittedName>
        <fullName evidence="7">Cation diffusion facilitator family transporter</fullName>
    </submittedName>
</protein>
<dbReference type="STRING" id="1116472.MGMO_159c00120"/>
<proteinExistence type="predicted"/>
<dbReference type="RefSeq" id="WP_023496336.1">
    <property type="nucleotide sequence ID" value="NZ_AYLO01000145.1"/>
</dbReference>
<dbReference type="PANTHER" id="PTHR13414:SF9">
    <property type="entry name" value="PROTON-COUPLED ZINC ANTIPORTER SLC30A9, MITOCHONDRIAL"/>
    <property type="match status" value="1"/>
</dbReference>
<evidence type="ECO:0000256" key="3">
    <source>
        <dbReference type="ARBA" id="ARBA00022692"/>
    </source>
</evidence>
<feature type="domain" description="Cation efflux protein transmembrane" evidence="6">
    <location>
        <begin position="10"/>
        <end position="72"/>
    </location>
</feature>
<dbReference type="GO" id="GO:0016020">
    <property type="term" value="C:membrane"/>
    <property type="evidence" value="ECO:0007669"/>
    <property type="project" value="UniProtKB-SubCell"/>
</dbReference>
<reference evidence="7 8" key="1">
    <citation type="journal article" date="2013" name="Genome Announc.">
        <title>Draft Genome Sequence of the Methanotrophic Gammaproteobacterium Methyloglobulus morosus DSM 22980 Strain KoM1.</title>
        <authorList>
            <person name="Poehlein A."/>
            <person name="Deutzmann J.S."/>
            <person name="Daniel R."/>
            <person name="Simeonova D.D."/>
        </authorList>
    </citation>
    <scope>NUCLEOTIDE SEQUENCE [LARGE SCALE GENOMIC DNA]</scope>
    <source>
        <strain evidence="7 8">KoM1</strain>
    </source>
</reference>
<name>V5B3H6_9GAMM</name>
<keyword evidence="8" id="KW-1185">Reference proteome</keyword>
<dbReference type="GO" id="GO:0008324">
    <property type="term" value="F:monoatomic cation transmembrane transporter activity"/>
    <property type="evidence" value="ECO:0007669"/>
    <property type="project" value="InterPro"/>
</dbReference>
<keyword evidence="4" id="KW-1133">Transmembrane helix</keyword>
<comment type="caution">
    <text evidence="7">The sequence shown here is derived from an EMBL/GenBank/DDBJ whole genome shotgun (WGS) entry which is preliminary data.</text>
</comment>
<keyword evidence="2" id="KW-0813">Transport</keyword>
<organism evidence="7 8">
    <name type="scientific">Methyloglobulus morosus KoM1</name>
    <dbReference type="NCBI Taxonomy" id="1116472"/>
    <lineage>
        <taxon>Bacteria</taxon>
        <taxon>Pseudomonadati</taxon>
        <taxon>Pseudomonadota</taxon>
        <taxon>Gammaproteobacteria</taxon>
        <taxon>Methylococcales</taxon>
        <taxon>Methylococcaceae</taxon>
        <taxon>Methyloglobulus</taxon>
    </lineage>
</organism>
<dbReference type="Proteomes" id="UP000017842">
    <property type="component" value="Unassembled WGS sequence"/>
</dbReference>
<dbReference type="InterPro" id="IPR027469">
    <property type="entry name" value="Cation_efflux_TMD_sf"/>
</dbReference>
<dbReference type="SUPFAM" id="SSF161111">
    <property type="entry name" value="Cation efflux protein transmembrane domain-like"/>
    <property type="match status" value="1"/>
</dbReference>
<evidence type="ECO:0000259" key="6">
    <source>
        <dbReference type="Pfam" id="PF01545"/>
    </source>
</evidence>
<evidence type="ECO:0000256" key="1">
    <source>
        <dbReference type="ARBA" id="ARBA00004141"/>
    </source>
</evidence>
<evidence type="ECO:0000313" key="7">
    <source>
        <dbReference type="EMBL" id="ESS67735.1"/>
    </source>
</evidence>
<dbReference type="eggNOG" id="COG0053">
    <property type="taxonomic scope" value="Bacteria"/>
</dbReference>
<dbReference type="Gene3D" id="1.20.1510.10">
    <property type="entry name" value="Cation efflux protein transmembrane domain"/>
    <property type="match status" value="1"/>
</dbReference>
<keyword evidence="3" id="KW-0812">Transmembrane</keyword>
<dbReference type="Pfam" id="PF01545">
    <property type="entry name" value="Cation_efflux"/>
    <property type="match status" value="1"/>
</dbReference>
<dbReference type="InterPro" id="IPR058533">
    <property type="entry name" value="Cation_efflux_TM"/>
</dbReference>
<dbReference type="EMBL" id="AYLO01000145">
    <property type="protein sequence ID" value="ESS67735.1"/>
    <property type="molecule type" value="Genomic_DNA"/>
</dbReference>
<dbReference type="AlphaFoldDB" id="V5B3H6"/>
<keyword evidence="5" id="KW-0472">Membrane</keyword>
<evidence type="ECO:0000256" key="5">
    <source>
        <dbReference type="ARBA" id="ARBA00023136"/>
    </source>
</evidence>
<accession>V5B3H6</accession>
<dbReference type="GO" id="GO:0006829">
    <property type="term" value="P:zinc ion transport"/>
    <property type="evidence" value="ECO:0007669"/>
    <property type="project" value="UniProtKB-KW"/>
</dbReference>
<sequence length="91" mass="9601">MSSSYPSIAIFYAFAANLGVAAVKAGAAIWTGSGSLLAEAIHSSADCGNQLLLFIGMKRSEKEATRKHPMGVWVESLYLVDGGGFHIFFCG</sequence>